<sequence>MPNRLMKLAANSRKRPLKQFPRYNVWHISTAELDALHNDRLLVSPHVDKKQIAAVIAEWTACRLTACPQNEMSVITDLPKWLGDTIKGQDLAIASLHKHLLTARADLRRPDARWARSCWLGPSGVGKTETVLQLGRAALRRSPVPDHHQYVRVPGETYRLATDWLPSGLRWLR</sequence>
<accession>A0A376L1K2</accession>
<reference evidence="1 2" key="1">
    <citation type="submission" date="2018-06" db="EMBL/GenBank/DDBJ databases">
        <authorList>
            <consortium name="Pathogen Informatics"/>
            <person name="Doyle S."/>
        </authorList>
    </citation>
    <scope>NUCLEOTIDE SEQUENCE [LARGE SCALE GENOMIC DNA]</scope>
    <source>
        <strain evidence="1 2">NCTC10418</strain>
    </source>
</reference>
<dbReference type="EMBL" id="UFZQ01000001">
    <property type="protein sequence ID" value="STE88287.1"/>
    <property type="molecule type" value="Genomic_DNA"/>
</dbReference>
<proteinExistence type="predicted"/>
<dbReference type="Proteomes" id="UP000255460">
    <property type="component" value="Unassembled WGS sequence"/>
</dbReference>
<protein>
    <submittedName>
        <fullName evidence="1">ATP-dependent chaperone protein ClpB</fullName>
    </submittedName>
</protein>
<evidence type="ECO:0000313" key="2">
    <source>
        <dbReference type="Proteomes" id="UP000255460"/>
    </source>
</evidence>
<name>A0A376L1K2_ECOLX</name>
<dbReference type="Gene3D" id="3.40.50.300">
    <property type="entry name" value="P-loop containing nucleotide triphosphate hydrolases"/>
    <property type="match status" value="1"/>
</dbReference>
<dbReference type="SUPFAM" id="SSF52540">
    <property type="entry name" value="P-loop containing nucleoside triphosphate hydrolases"/>
    <property type="match status" value="1"/>
</dbReference>
<dbReference type="InterPro" id="IPR027417">
    <property type="entry name" value="P-loop_NTPase"/>
</dbReference>
<organism evidence="1 2">
    <name type="scientific">Escherichia coli</name>
    <dbReference type="NCBI Taxonomy" id="562"/>
    <lineage>
        <taxon>Bacteria</taxon>
        <taxon>Pseudomonadati</taxon>
        <taxon>Pseudomonadota</taxon>
        <taxon>Gammaproteobacteria</taxon>
        <taxon>Enterobacterales</taxon>
        <taxon>Enterobacteriaceae</taxon>
        <taxon>Escherichia</taxon>
    </lineage>
</organism>
<evidence type="ECO:0000313" key="1">
    <source>
        <dbReference type="EMBL" id="STE88287.1"/>
    </source>
</evidence>
<dbReference type="AlphaFoldDB" id="A0A376L1K2"/>
<gene>
    <name evidence="1" type="primary">clpV1_4</name>
    <name evidence="1" type="ORF">NCTC10418_05981</name>
</gene>